<name>A0ABQ7Q440_PLUXY</name>
<dbReference type="Proteomes" id="UP000823941">
    <property type="component" value="Chromosome 22"/>
</dbReference>
<evidence type="ECO:0000256" key="1">
    <source>
        <dbReference type="SAM" id="MobiDB-lite"/>
    </source>
</evidence>
<feature type="region of interest" description="Disordered" evidence="1">
    <location>
        <begin position="1"/>
        <end position="62"/>
    </location>
</feature>
<gene>
    <name evidence="2" type="ORF">JYU34_017018</name>
</gene>
<dbReference type="EMBL" id="JAHIBW010000022">
    <property type="protein sequence ID" value="KAG7299983.1"/>
    <property type="molecule type" value="Genomic_DNA"/>
</dbReference>
<proteinExistence type="predicted"/>
<keyword evidence="3" id="KW-1185">Reference proteome</keyword>
<reference evidence="2 3" key="1">
    <citation type="submission" date="2021-06" db="EMBL/GenBank/DDBJ databases">
        <title>A haploid diamondback moth (Plutella xylostella L.) genome assembly resolves 31 chromosomes and identifies a diamide resistance mutation.</title>
        <authorList>
            <person name="Ward C.M."/>
            <person name="Perry K.D."/>
            <person name="Baker G."/>
            <person name="Powis K."/>
            <person name="Heckel D.G."/>
            <person name="Baxter S.W."/>
        </authorList>
    </citation>
    <scope>NUCLEOTIDE SEQUENCE [LARGE SCALE GENOMIC DNA]</scope>
    <source>
        <strain evidence="2 3">LV</strain>
        <tissue evidence="2">Single pupa</tissue>
    </source>
</reference>
<feature type="compositionally biased region" description="Basic residues" evidence="1">
    <location>
        <begin position="49"/>
        <end position="62"/>
    </location>
</feature>
<protein>
    <submittedName>
        <fullName evidence="2">Uncharacterized protein</fullName>
    </submittedName>
</protein>
<evidence type="ECO:0000313" key="3">
    <source>
        <dbReference type="Proteomes" id="UP000823941"/>
    </source>
</evidence>
<comment type="caution">
    <text evidence="2">The sequence shown here is derived from an EMBL/GenBank/DDBJ whole genome shotgun (WGS) entry which is preliminary data.</text>
</comment>
<sequence length="62" mass="6918">MGLERDRPPPPGVRSQSIASEYRGAAEKVVKAIRDPNRAKPGETGPQKLIRRYRRTAQHPGL</sequence>
<feature type="compositionally biased region" description="Basic and acidic residues" evidence="1">
    <location>
        <begin position="24"/>
        <end position="41"/>
    </location>
</feature>
<accession>A0ABQ7Q440</accession>
<evidence type="ECO:0000313" key="2">
    <source>
        <dbReference type="EMBL" id="KAG7299983.1"/>
    </source>
</evidence>
<organism evidence="2 3">
    <name type="scientific">Plutella xylostella</name>
    <name type="common">Diamondback moth</name>
    <name type="synonym">Plutella maculipennis</name>
    <dbReference type="NCBI Taxonomy" id="51655"/>
    <lineage>
        <taxon>Eukaryota</taxon>
        <taxon>Metazoa</taxon>
        <taxon>Ecdysozoa</taxon>
        <taxon>Arthropoda</taxon>
        <taxon>Hexapoda</taxon>
        <taxon>Insecta</taxon>
        <taxon>Pterygota</taxon>
        <taxon>Neoptera</taxon>
        <taxon>Endopterygota</taxon>
        <taxon>Lepidoptera</taxon>
        <taxon>Glossata</taxon>
        <taxon>Ditrysia</taxon>
        <taxon>Yponomeutoidea</taxon>
        <taxon>Plutellidae</taxon>
        <taxon>Plutella</taxon>
    </lineage>
</organism>